<evidence type="ECO:0000256" key="4">
    <source>
        <dbReference type="ARBA" id="ARBA00022764"/>
    </source>
</evidence>
<dbReference type="InterPro" id="IPR031811">
    <property type="entry name" value="ALGX/ALGJ_SGNH-like"/>
</dbReference>
<sequence length="524" mass="56952">VFLAVLAIVPLTQIALAPGIWRSESPETQRAVPEATGSSPWRVRVMAANRNVLHSIQELTDRLANDSLSARYLRPVVQLLMTRGARTGNERVYTGRDGWLHFAPDVHHVVGPGFLDNDQLALRSAEGDSLSHAPFADPRPALLAFHEALSHRDIDLVLMPTPVKPTIHPESLSSSAGEAAVQNRSFEQFVDEMRSAGLLVFDPAPILTNLRTSGEPVYLQHDTHWRPEAVIAVADALGRFLRQEISLPNGTEAFANRRGSSVSNQGDTAALLRLPDKYSPFQTETVELRQVQATDGTPWRSSASAEVLLLGDSFSNIYSLASLGWGEGAGLAEHLSASIGRAVDRLTQNNNGAFATREALARAVARAPNRLDHTRVVVYQFATRELSDGDWRPVDIDSASTTTAGPFLTPSPGQQMTIRGLVRQRAPVPRPGTVPYRDHIMAMEIELMDNEPVGRTGAAAHVYVSSMTDNVWTDAATINVGDVVAMTLRPWTEVAPDLDGITRSELTAGDAGFAEPWWGELATP</sequence>
<dbReference type="GO" id="GO:0042597">
    <property type="term" value="C:periplasmic space"/>
    <property type="evidence" value="ECO:0007669"/>
    <property type="project" value="UniProtKB-SubCell"/>
</dbReference>
<dbReference type="EMBL" id="UINC01007504">
    <property type="protein sequence ID" value="SVA33684.1"/>
    <property type="molecule type" value="Genomic_DNA"/>
</dbReference>
<keyword evidence="4" id="KW-0574">Periplasm</keyword>
<dbReference type="GO" id="GO:0016740">
    <property type="term" value="F:transferase activity"/>
    <property type="evidence" value="ECO:0007669"/>
    <property type="project" value="UniProtKB-KW"/>
</dbReference>
<proteinExistence type="predicted"/>
<evidence type="ECO:0000256" key="1">
    <source>
        <dbReference type="ARBA" id="ARBA00004418"/>
    </source>
</evidence>
<feature type="domain" description="AlgX/AlgJ SGNH hydrolase-like" evidence="5">
    <location>
        <begin position="94"/>
        <end position="382"/>
    </location>
</feature>
<feature type="non-terminal residue" evidence="6">
    <location>
        <position position="1"/>
    </location>
</feature>
<keyword evidence="3" id="KW-0732">Signal</keyword>
<comment type="subcellular location">
    <subcellularLocation>
        <location evidence="1">Periplasm</location>
    </subcellularLocation>
</comment>
<evidence type="ECO:0000259" key="5">
    <source>
        <dbReference type="Pfam" id="PF16822"/>
    </source>
</evidence>
<evidence type="ECO:0000256" key="3">
    <source>
        <dbReference type="ARBA" id="ARBA00022729"/>
    </source>
</evidence>
<name>A0A381V0E6_9ZZZZ</name>
<protein>
    <recommendedName>
        <fullName evidence="5">AlgX/AlgJ SGNH hydrolase-like domain-containing protein</fullName>
    </recommendedName>
</protein>
<evidence type="ECO:0000256" key="2">
    <source>
        <dbReference type="ARBA" id="ARBA00022679"/>
    </source>
</evidence>
<reference evidence="6" key="1">
    <citation type="submission" date="2018-05" db="EMBL/GenBank/DDBJ databases">
        <authorList>
            <person name="Lanie J.A."/>
            <person name="Ng W.-L."/>
            <person name="Kazmierczak K.M."/>
            <person name="Andrzejewski T.M."/>
            <person name="Davidsen T.M."/>
            <person name="Wayne K.J."/>
            <person name="Tettelin H."/>
            <person name="Glass J.I."/>
            <person name="Rusch D."/>
            <person name="Podicherti R."/>
            <person name="Tsui H.-C.T."/>
            <person name="Winkler M.E."/>
        </authorList>
    </citation>
    <scope>NUCLEOTIDE SEQUENCE</scope>
</reference>
<organism evidence="6">
    <name type="scientific">marine metagenome</name>
    <dbReference type="NCBI Taxonomy" id="408172"/>
    <lineage>
        <taxon>unclassified sequences</taxon>
        <taxon>metagenomes</taxon>
        <taxon>ecological metagenomes</taxon>
    </lineage>
</organism>
<gene>
    <name evidence="6" type="ORF">METZ01_LOCUS86538</name>
</gene>
<keyword evidence="2" id="KW-0808">Transferase</keyword>
<dbReference type="Pfam" id="PF16822">
    <property type="entry name" value="ALGX"/>
    <property type="match status" value="1"/>
</dbReference>
<accession>A0A381V0E6</accession>
<dbReference type="AlphaFoldDB" id="A0A381V0E6"/>
<evidence type="ECO:0000313" key="6">
    <source>
        <dbReference type="EMBL" id="SVA33684.1"/>
    </source>
</evidence>